<dbReference type="KEGG" id="vg:60324502"/>
<proteinExistence type="predicted"/>
<name>A0A5J6TVL2_9CAUD</name>
<keyword evidence="2" id="KW-1185">Reference proteome</keyword>
<protein>
    <submittedName>
        <fullName evidence="1">Uncharacterized protein</fullName>
    </submittedName>
</protein>
<evidence type="ECO:0000313" key="1">
    <source>
        <dbReference type="EMBL" id="QFG14094.1"/>
    </source>
</evidence>
<accession>A0A5J6TVL2</accession>
<reference evidence="1 2" key="1">
    <citation type="submission" date="2019-07" db="EMBL/GenBank/DDBJ databases">
        <authorList>
            <person name="Divens A.M."/>
            <person name="Garlena R.A."/>
            <person name="Russell D.A."/>
            <person name="Pope W.H."/>
            <person name="Jacobs-Sera D."/>
            <person name="Hatfull G.F."/>
        </authorList>
    </citation>
    <scope>NUCLEOTIDE SEQUENCE [LARGE SCALE GENOMIC DNA]</scope>
</reference>
<dbReference type="GeneID" id="60324502"/>
<organism evidence="1 2">
    <name type="scientific">Mycobacterium phage Curiosium</name>
    <dbReference type="NCBI Taxonomy" id="2599859"/>
    <lineage>
        <taxon>Viruses</taxon>
        <taxon>Duplodnaviria</taxon>
        <taxon>Heunggongvirae</taxon>
        <taxon>Uroviricota</taxon>
        <taxon>Caudoviricetes</taxon>
        <taxon>Weiservirinae</taxon>
        <taxon>Anayavirus</taxon>
        <taxon>Anayavirus curiosium</taxon>
    </lineage>
</organism>
<dbReference type="Pfam" id="PF24128">
    <property type="entry name" value="Phage_zn_bind_4"/>
    <property type="match status" value="1"/>
</dbReference>
<sequence length="52" mass="5630">MITLTHDEMRAAAAVLDTYRASGLTSLGAVVAAMNAVNKLREQPRSDEKVEQ</sequence>
<dbReference type="Proteomes" id="UP000326870">
    <property type="component" value="Segment"/>
</dbReference>
<gene>
    <name evidence="1" type="primary">50</name>
    <name evidence="1" type="ORF">PBI_CURIOSIUM_50</name>
</gene>
<dbReference type="RefSeq" id="YP_009953038.1">
    <property type="nucleotide sequence ID" value="NC_051618.1"/>
</dbReference>
<dbReference type="InterPro" id="IPR057391">
    <property type="entry name" value="Zn-bd_phage_4"/>
</dbReference>
<evidence type="ECO:0000313" key="2">
    <source>
        <dbReference type="Proteomes" id="UP000326870"/>
    </source>
</evidence>
<dbReference type="EMBL" id="MN234226">
    <property type="protein sequence ID" value="QFG14094.1"/>
    <property type="molecule type" value="Genomic_DNA"/>
</dbReference>